<proteinExistence type="predicted"/>
<dbReference type="Proteomes" id="UP000043764">
    <property type="component" value="Unassembled WGS sequence"/>
</dbReference>
<evidence type="ECO:0000313" key="2">
    <source>
        <dbReference type="Proteomes" id="UP000043764"/>
    </source>
</evidence>
<accession>A0A0H5DE35</accession>
<evidence type="ECO:0000313" key="1">
    <source>
        <dbReference type="EMBL" id="CRL09760.1"/>
    </source>
</evidence>
<gene>
    <name evidence="1" type="ORF">NIT7321_00594</name>
</gene>
<dbReference type="EMBL" id="CVRL01000006">
    <property type="protein sequence ID" value="CRL09760.1"/>
    <property type="molecule type" value="Genomic_DNA"/>
</dbReference>
<name>A0A0H5DE35_9RHOB</name>
<dbReference type="AlphaFoldDB" id="A0A0H5DE35"/>
<protein>
    <submittedName>
        <fullName evidence="1">Uncharacterized protein</fullName>
    </submittedName>
</protein>
<sequence>MGKGCGKNVGAAKAAAAGLVLGQGFLESIQLFPAKRAAGASLVREGFVEAKQHSGKGQSPPNAARINSNCNCRRNRGGKHHQSKDHRKHIHTLNMGEFARQFKEACRHG</sequence>
<organism evidence="1 2">
    <name type="scientific">Phaeobacter italicus</name>
    <dbReference type="NCBI Taxonomy" id="481446"/>
    <lineage>
        <taxon>Bacteria</taxon>
        <taxon>Pseudomonadati</taxon>
        <taxon>Pseudomonadota</taxon>
        <taxon>Alphaproteobacteria</taxon>
        <taxon>Rhodobacterales</taxon>
        <taxon>Roseobacteraceae</taxon>
        <taxon>Phaeobacter</taxon>
    </lineage>
</organism>
<reference evidence="2" key="1">
    <citation type="submission" date="2015-05" db="EMBL/GenBank/DDBJ databases">
        <authorList>
            <person name="Rodrigo-Torres Lidia"/>
            <person name="Arahal R.David."/>
        </authorList>
    </citation>
    <scope>NUCLEOTIDE SEQUENCE [LARGE SCALE GENOMIC DNA]</scope>
    <source>
        <strain evidence="2">CECT 7321</strain>
    </source>
</reference>
<keyword evidence="2" id="KW-1185">Reference proteome</keyword>